<sequence>MMKRILLSLFALLFIGMTFTSCATLFGKKTHPLTLSSDPDGAEVYVNGFKMGVTPVELNLKADKSYTIEFRKNGFDSVTRVVNTKVGAGWVVLDVLGGVIPVVIDAATGNWNKLDQDAVNAALIQQKEVAGTR</sequence>
<gene>
    <name evidence="3" type="ORF">JRG66_13380</name>
</gene>
<name>A0ABY6NVE1_9FLAO</name>
<feature type="signal peptide" evidence="1">
    <location>
        <begin position="1"/>
        <end position="23"/>
    </location>
</feature>
<dbReference type="EMBL" id="CP069620">
    <property type="protein sequence ID" value="UZH56860.1"/>
    <property type="molecule type" value="Genomic_DNA"/>
</dbReference>
<protein>
    <submittedName>
        <fullName evidence="3">PEGA domain-containing protein</fullName>
    </submittedName>
</protein>
<dbReference type="PROSITE" id="PS51257">
    <property type="entry name" value="PROKAR_LIPOPROTEIN"/>
    <property type="match status" value="1"/>
</dbReference>
<keyword evidence="4" id="KW-1185">Reference proteome</keyword>
<accession>A0ABY6NVE1</accession>
<dbReference type="Proteomes" id="UP001163981">
    <property type="component" value="Chromosome"/>
</dbReference>
<evidence type="ECO:0000313" key="4">
    <source>
        <dbReference type="Proteomes" id="UP001163981"/>
    </source>
</evidence>
<evidence type="ECO:0000256" key="1">
    <source>
        <dbReference type="SAM" id="SignalP"/>
    </source>
</evidence>
<dbReference type="Pfam" id="PF08308">
    <property type="entry name" value="PEGA"/>
    <property type="match status" value="1"/>
</dbReference>
<keyword evidence="1" id="KW-0732">Signal</keyword>
<evidence type="ECO:0000259" key="2">
    <source>
        <dbReference type="Pfam" id="PF08308"/>
    </source>
</evidence>
<proteinExistence type="predicted"/>
<feature type="chain" id="PRO_5045229112" evidence="1">
    <location>
        <begin position="24"/>
        <end position="133"/>
    </location>
</feature>
<reference evidence="3" key="1">
    <citation type="submission" date="2021-02" db="EMBL/GenBank/DDBJ databases">
        <title>Salinimicrobium sp. nov. isolated from seawater in Tongyeong, Republic of Korea.</title>
        <authorList>
            <person name="Lee S.-J."/>
        </authorList>
    </citation>
    <scope>NUCLEOTIDE SEQUENCE</scope>
    <source>
        <strain evidence="3">HN-2-9-2</strain>
    </source>
</reference>
<feature type="domain" description="PEGA" evidence="2">
    <location>
        <begin position="33"/>
        <end position="84"/>
    </location>
</feature>
<organism evidence="3 4">
    <name type="scientific">Salinimicrobium tongyeongense</name>
    <dbReference type="NCBI Taxonomy" id="2809707"/>
    <lineage>
        <taxon>Bacteria</taxon>
        <taxon>Pseudomonadati</taxon>
        <taxon>Bacteroidota</taxon>
        <taxon>Flavobacteriia</taxon>
        <taxon>Flavobacteriales</taxon>
        <taxon>Flavobacteriaceae</taxon>
        <taxon>Salinimicrobium</taxon>
    </lineage>
</organism>
<evidence type="ECO:0000313" key="3">
    <source>
        <dbReference type="EMBL" id="UZH56860.1"/>
    </source>
</evidence>
<dbReference type="InterPro" id="IPR013229">
    <property type="entry name" value="PEGA"/>
</dbReference>